<dbReference type="InterPro" id="IPR045087">
    <property type="entry name" value="Cu-oxidase_fam"/>
</dbReference>
<keyword evidence="3" id="KW-0732">Signal</keyword>
<evidence type="ECO:0000256" key="3">
    <source>
        <dbReference type="SAM" id="SignalP"/>
    </source>
</evidence>
<dbReference type="Gene3D" id="2.60.40.420">
    <property type="entry name" value="Cupredoxins - blue copper proteins"/>
    <property type="match status" value="3"/>
</dbReference>
<protein>
    <submittedName>
        <fullName evidence="7">Multicopper oxidase</fullName>
    </submittedName>
</protein>
<dbReference type="Proteomes" id="UP000054693">
    <property type="component" value="Unassembled WGS sequence"/>
</dbReference>
<evidence type="ECO:0000313" key="7">
    <source>
        <dbReference type="EMBL" id="KTD71550.1"/>
    </source>
</evidence>
<reference evidence="7 8" key="1">
    <citation type="submission" date="2015-11" db="EMBL/GenBank/DDBJ databases">
        <title>Genomic analysis of 38 Legionella species identifies large and diverse effector repertoires.</title>
        <authorList>
            <person name="Burstein D."/>
            <person name="Amaro F."/>
            <person name="Zusman T."/>
            <person name="Lifshitz Z."/>
            <person name="Cohen O."/>
            <person name="Gilbert J.A."/>
            <person name="Pupko T."/>
            <person name="Shuman H.A."/>
            <person name="Segal G."/>
        </authorList>
    </citation>
    <scope>NUCLEOTIDE SEQUENCE [LARGE SCALE GENOMIC DNA]</scope>
    <source>
        <strain evidence="7 8">ATCC 49180</strain>
    </source>
</reference>
<evidence type="ECO:0000259" key="6">
    <source>
        <dbReference type="Pfam" id="PF07732"/>
    </source>
</evidence>
<dbReference type="OrthoDB" id="9757546at2"/>
<dbReference type="SUPFAM" id="SSF49503">
    <property type="entry name" value="Cupredoxins"/>
    <property type="match status" value="3"/>
</dbReference>
<dbReference type="EMBL" id="LNZA01000007">
    <property type="protein sequence ID" value="KTD71550.1"/>
    <property type="molecule type" value="Genomic_DNA"/>
</dbReference>
<keyword evidence="2" id="KW-0560">Oxidoreductase</keyword>
<feature type="domain" description="Plastocyanin-like" evidence="4">
    <location>
        <begin position="186"/>
        <end position="317"/>
    </location>
</feature>
<accession>A0A0W0ZRG0</accession>
<dbReference type="GO" id="GO:0005507">
    <property type="term" value="F:copper ion binding"/>
    <property type="evidence" value="ECO:0007669"/>
    <property type="project" value="InterPro"/>
</dbReference>
<dbReference type="InterPro" id="IPR008972">
    <property type="entry name" value="Cupredoxin"/>
</dbReference>
<dbReference type="InterPro" id="IPR002355">
    <property type="entry name" value="Cu_oxidase_Cu_BS"/>
</dbReference>
<dbReference type="PATRIC" id="fig|40335.7.peg.2706"/>
<evidence type="ECO:0000256" key="2">
    <source>
        <dbReference type="ARBA" id="ARBA00023002"/>
    </source>
</evidence>
<dbReference type="GO" id="GO:0016491">
    <property type="term" value="F:oxidoreductase activity"/>
    <property type="evidence" value="ECO:0007669"/>
    <property type="project" value="UniProtKB-KW"/>
</dbReference>
<evidence type="ECO:0000259" key="4">
    <source>
        <dbReference type="Pfam" id="PF00394"/>
    </source>
</evidence>
<feature type="signal peptide" evidence="3">
    <location>
        <begin position="1"/>
        <end position="26"/>
    </location>
</feature>
<dbReference type="InterPro" id="IPR001117">
    <property type="entry name" value="Cu-oxidase_2nd"/>
</dbReference>
<dbReference type="AlphaFoldDB" id="A0A0W0ZRG0"/>
<dbReference type="PROSITE" id="PS00080">
    <property type="entry name" value="MULTICOPPER_OXIDASE2"/>
    <property type="match status" value="1"/>
</dbReference>
<keyword evidence="8" id="KW-1185">Reference proteome</keyword>
<evidence type="ECO:0000256" key="1">
    <source>
        <dbReference type="ARBA" id="ARBA00022723"/>
    </source>
</evidence>
<dbReference type="InterPro" id="IPR034279">
    <property type="entry name" value="CuRO_3_CopA"/>
</dbReference>
<comment type="caution">
    <text evidence="7">The sequence shown here is derived from an EMBL/GenBank/DDBJ whole genome shotgun (WGS) entry which is preliminary data.</text>
</comment>
<evidence type="ECO:0000313" key="8">
    <source>
        <dbReference type="Proteomes" id="UP000054693"/>
    </source>
</evidence>
<sequence>MTKRNIARFRFLLCNAVFCIASMALAFNWTYAVGTKEKKTIITVIEKEFKEKKTIITVIEKEFQVDGKGKKTKEFQLIFTHPDGSKDSKGYFGNKGDMFHVMVENKTSVPITIHWHGLIVPNNQDGVPDVTQVLIQPGQNKRFNYKLMQSGTYWMHSHQKFQEQNQLSAPLIIYDDTDKYHGLQEVIMFLEDFTYSDPQTLFDNLRNAKMAMSNKSSGSDLNDIDYDAFLTNKKTLNAADVIPVQSAKKVRIRIINASSATNFIIDTGNLKAALIAVDGENVAQPVRGNSFPIGIANRIDLVLDIPESAGVFPIKALAEGTDKQTGLVLKSGNVKVPQLSTNSGKKMGRVDYYALEKKLIGVNSLPNKKIDKHLHYVLGGKMQGYVWTINSQSWPDITPGVINFGDRVEMIFENKTPMSHPMHFHGHIFQVTEINGQPFKGAMRDTILVQPFSTVKVEFDALNPGVWVNHCHNLYHLNAGMLTTIEYEHYPKPDFYLKAIGQEQSKAKLNDHGSSTFNPK</sequence>
<proteinExistence type="predicted"/>
<evidence type="ECO:0000259" key="5">
    <source>
        <dbReference type="Pfam" id="PF07731"/>
    </source>
</evidence>
<dbReference type="Pfam" id="PF07731">
    <property type="entry name" value="Cu-oxidase_2"/>
    <property type="match status" value="1"/>
</dbReference>
<gene>
    <name evidence="7" type="primary">cueO</name>
    <name evidence="7" type="ORF">Ltuc_2532</name>
</gene>
<name>A0A0W0ZRG0_9GAMM</name>
<keyword evidence="1" id="KW-0479">Metal-binding</keyword>
<dbReference type="STRING" id="40335.Ltuc_2532"/>
<feature type="chain" id="PRO_5006918969" evidence="3">
    <location>
        <begin position="27"/>
        <end position="520"/>
    </location>
</feature>
<organism evidence="7 8">
    <name type="scientific">Legionella tucsonensis</name>
    <dbReference type="NCBI Taxonomy" id="40335"/>
    <lineage>
        <taxon>Bacteria</taxon>
        <taxon>Pseudomonadati</taxon>
        <taxon>Pseudomonadota</taxon>
        <taxon>Gammaproteobacteria</taxon>
        <taxon>Legionellales</taxon>
        <taxon>Legionellaceae</taxon>
        <taxon>Legionella</taxon>
    </lineage>
</organism>
<dbReference type="RefSeq" id="WP_083498108.1">
    <property type="nucleotide sequence ID" value="NZ_CAAAIP010000004.1"/>
</dbReference>
<dbReference type="PANTHER" id="PTHR11709">
    <property type="entry name" value="MULTI-COPPER OXIDASE"/>
    <property type="match status" value="1"/>
</dbReference>
<dbReference type="InterPro" id="IPR011706">
    <property type="entry name" value="Cu-oxidase_C"/>
</dbReference>
<dbReference type="Pfam" id="PF00394">
    <property type="entry name" value="Cu-oxidase"/>
    <property type="match status" value="1"/>
</dbReference>
<feature type="domain" description="Plastocyanin-like" evidence="5">
    <location>
        <begin position="375"/>
        <end position="485"/>
    </location>
</feature>
<feature type="domain" description="Plastocyanin-like" evidence="6">
    <location>
        <begin position="94"/>
        <end position="176"/>
    </location>
</feature>
<dbReference type="CDD" id="cd13865">
    <property type="entry name" value="CuRO_1_LCC_like_3"/>
    <property type="match status" value="1"/>
</dbReference>
<dbReference type="Pfam" id="PF07732">
    <property type="entry name" value="Cu-oxidase_3"/>
    <property type="match status" value="1"/>
</dbReference>
<dbReference type="InterPro" id="IPR011707">
    <property type="entry name" value="Cu-oxidase-like_N"/>
</dbReference>
<dbReference type="CDD" id="cd13896">
    <property type="entry name" value="CuRO_3_CopA"/>
    <property type="match status" value="1"/>
</dbReference>